<dbReference type="PANTHER" id="PTHR43133">
    <property type="entry name" value="RNA POLYMERASE ECF-TYPE SIGMA FACTO"/>
    <property type="match status" value="1"/>
</dbReference>
<dbReference type="InterPro" id="IPR007627">
    <property type="entry name" value="RNA_pol_sigma70_r2"/>
</dbReference>
<dbReference type="EMBL" id="PVMZ01000013">
    <property type="protein sequence ID" value="PRX18423.1"/>
    <property type="molecule type" value="Genomic_DNA"/>
</dbReference>
<dbReference type="InterPro" id="IPR014325">
    <property type="entry name" value="RNA_pol_sigma-E_actinobac"/>
</dbReference>
<dbReference type="NCBIfam" id="TIGR02937">
    <property type="entry name" value="sigma70-ECF"/>
    <property type="match status" value="1"/>
</dbReference>
<keyword evidence="3" id="KW-0731">Sigma factor</keyword>
<dbReference type="NCBIfam" id="TIGR02983">
    <property type="entry name" value="SigE-fam_strep"/>
    <property type="match status" value="1"/>
</dbReference>
<dbReference type="PANTHER" id="PTHR43133:SF50">
    <property type="entry name" value="ECF RNA POLYMERASE SIGMA FACTOR SIGM"/>
    <property type="match status" value="1"/>
</dbReference>
<dbReference type="InterPro" id="IPR036388">
    <property type="entry name" value="WH-like_DNA-bd_sf"/>
</dbReference>
<evidence type="ECO:0000256" key="1">
    <source>
        <dbReference type="ARBA" id="ARBA00010641"/>
    </source>
</evidence>
<evidence type="ECO:0000256" key="5">
    <source>
        <dbReference type="ARBA" id="ARBA00023163"/>
    </source>
</evidence>
<feature type="domain" description="RNA polymerase sigma-70 region 4" evidence="8">
    <location>
        <begin position="106"/>
        <end position="154"/>
    </location>
</feature>
<dbReference type="InterPro" id="IPR013325">
    <property type="entry name" value="RNA_pol_sigma_r2"/>
</dbReference>
<keyword evidence="2" id="KW-0805">Transcription regulation</keyword>
<feature type="compositionally biased region" description="Low complexity" evidence="6">
    <location>
        <begin position="170"/>
        <end position="179"/>
    </location>
</feature>
<dbReference type="GO" id="GO:0016987">
    <property type="term" value="F:sigma factor activity"/>
    <property type="evidence" value="ECO:0007669"/>
    <property type="project" value="UniProtKB-KW"/>
</dbReference>
<dbReference type="OrthoDB" id="3692620at2"/>
<dbReference type="InterPro" id="IPR014284">
    <property type="entry name" value="RNA_pol_sigma-70_dom"/>
</dbReference>
<evidence type="ECO:0000313" key="10">
    <source>
        <dbReference type="Proteomes" id="UP000239415"/>
    </source>
</evidence>
<organism evidence="9 10">
    <name type="scientific">Actinoplanes italicus</name>
    <dbReference type="NCBI Taxonomy" id="113567"/>
    <lineage>
        <taxon>Bacteria</taxon>
        <taxon>Bacillati</taxon>
        <taxon>Actinomycetota</taxon>
        <taxon>Actinomycetes</taxon>
        <taxon>Micromonosporales</taxon>
        <taxon>Micromonosporaceae</taxon>
        <taxon>Actinoplanes</taxon>
    </lineage>
</organism>
<dbReference type="GO" id="GO:0003677">
    <property type="term" value="F:DNA binding"/>
    <property type="evidence" value="ECO:0007669"/>
    <property type="project" value="UniProtKB-KW"/>
</dbReference>
<feature type="domain" description="RNA polymerase sigma-70 region 2" evidence="7">
    <location>
        <begin position="17"/>
        <end position="74"/>
    </location>
</feature>
<evidence type="ECO:0000313" key="9">
    <source>
        <dbReference type="EMBL" id="PRX18423.1"/>
    </source>
</evidence>
<feature type="region of interest" description="Disordered" evidence="6">
    <location>
        <begin position="157"/>
        <end position="179"/>
    </location>
</feature>
<dbReference type="GO" id="GO:0006352">
    <property type="term" value="P:DNA-templated transcription initiation"/>
    <property type="evidence" value="ECO:0007669"/>
    <property type="project" value="InterPro"/>
</dbReference>
<name>A0A2T0K623_9ACTN</name>
<reference evidence="9 10" key="1">
    <citation type="submission" date="2018-03" db="EMBL/GenBank/DDBJ databases">
        <title>Genomic Encyclopedia of Archaeal and Bacterial Type Strains, Phase II (KMG-II): from individual species to whole genera.</title>
        <authorList>
            <person name="Goeker M."/>
        </authorList>
    </citation>
    <scope>NUCLEOTIDE SEQUENCE [LARGE SCALE GENOMIC DNA]</scope>
    <source>
        <strain evidence="9 10">DSM 43146</strain>
    </source>
</reference>
<dbReference type="SUPFAM" id="SSF88946">
    <property type="entry name" value="Sigma2 domain of RNA polymerase sigma factors"/>
    <property type="match status" value="1"/>
</dbReference>
<comment type="similarity">
    <text evidence="1">Belongs to the sigma-70 factor family. ECF subfamily.</text>
</comment>
<dbReference type="Gene3D" id="1.10.10.10">
    <property type="entry name" value="Winged helix-like DNA-binding domain superfamily/Winged helix DNA-binding domain"/>
    <property type="match status" value="1"/>
</dbReference>
<protein>
    <submittedName>
        <fullName evidence="9">RNA polymerase sigma-70 factor (Sigma-E family)</fullName>
    </submittedName>
</protein>
<dbReference type="Pfam" id="PF04545">
    <property type="entry name" value="Sigma70_r4"/>
    <property type="match status" value="1"/>
</dbReference>
<proteinExistence type="inferred from homology"/>
<comment type="caution">
    <text evidence="9">The sequence shown here is derived from an EMBL/GenBank/DDBJ whole genome shotgun (WGS) entry which is preliminary data.</text>
</comment>
<keyword evidence="4" id="KW-0238">DNA-binding</keyword>
<dbReference type="Proteomes" id="UP000239415">
    <property type="component" value="Unassembled WGS sequence"/>
</dbReference>
<evidence type="ECO:0000256" key="2">
    <source>
        <dbReference type="ARBA" id="ARBA00023015"/>
    </source>
</evidence>
<dbReference type="CDD" id="cd06171">
    <property type="entry name" value="Sigma70_r4"/>
    <property type="match status" value="1"/>
</dbReference>
<dbReference type="InterPro" id="IPR013324">
    <property type="entry name" value="RNA_pol_sigma_r3/r4-like"/>
</dbReference>
<dbReference type="InterPro" id="IPR007630">
    <property type="entry name" value="RNA_pol_sigma70_r4"/>
</dbReference>
<dbReference type="Pfam" id="PF04542">
    <property type="entry name" value="Sigma70_r2"/>
    <property type="match status" value="1"/>
</dbReference>
<dbReference type="AlphaFoldDB" id="A0A2T0K623"/>
<sequence length="179" mass="20045">MARGDDEFVEFAQASSARLLHAAYLLTGNRHQAEDAAQSALVKTYAAWGRVRRKDAYAYARTVLTNLVTDQWRRPFREHATETMPERPLPRDLADDVTRRQWLVGALDALSAKERAVIVLRHFFDLTETDVARELNLSLGTVKSLNARGLAKLRVSVDPPVTAPRKSSDRTSTSGGTRR</sequence>
<dbReference type="Gene3D" id="1.10.1740.10">
    <property type="match status" value="1"/>
</dbReference>
<evidence type="ECO:0000256" key="4">
    <source>
        <dbReference type="ARBA" id="ARBA00023125"/>
    </source>
</evidence>
<evidence type="ECO:0000259" key="7">
    <source>
        <dbReference type="Pfam" id="PF04542"/>
    </source>
</evidence>
<dbReference type="RefSeq" id="WP_106324177.1">
    <property type="nucleotide sequence ID" value="NZ_BOMO01000103.1"/>
</dbReference>
<gene>
    <name evidence="9" type="ORF">CLV67_113260</name>
</gene>
<dbReference type="InterPro" id="IPR039425">
    <property type="entry name" value="RNA_pol_sigma-70-like"/>
</dbReference>
<evidence type="ECO:0000256" key="6">
    <source>
        <dbReference type="SAM" id="MobiDB-lite"/>
    </source>
</evidence>
<keyword evidence="5" id="KW-0804">Transcription</keyword>
<evidence type="ECO:0000256" key="3">
    <source>
        <dbReference type="ARBA" id="ARBA00023082"/>
    </source>
</evidence>
<evidence type="ECO:0000259" key="8">
    <source>
        <dbReference type="Pfam" id="PF04545"/>
    </source>
</evidence>
<keyword evidence="10" id="KW-1185">Reference proteome</keyword>
<accession>A0A2T0K623</accession>
<dbReference type="SUPFAM" id="SSF88659">
    <property type="entry name" value="Sigma3 and sigma4 domains of RNA polymerase sigma factors"/>
    <property type="match status" value="1"/>
</dbReference>